<dbReference type="InterPro" id="IPR000436">
    <property type="entry name" value="Sushi_SCR_CCP_dom"/>
</dbReference>
<dbReference type="SMART" id="SM00032">
    <property type="entry name" value="CCP"/>
    <property type="match status" value="2"/>
</dbReference>
<dbReference type="RefSeq" id="XP_028151090.1">
    <property type="nucleotide sequence ID" value="XM_028295289.1"/>
</dbReference>
<feature type="disulfide bond" evidence="2">
    <location>
        <begin position="75"/>
        <end position="102"/>
    </location>
</feature>
<feature type="chain" id="PRO_5027744468" evidence="3">
    <location>
        <begin position="20"/>
        <end position="281"/>
    </location>
</feature>
<organism evidence="5">
    <name type="scientific">Diabrotica virgifera virgifera</name>
    <name type="common">western corn rootworm</name>
    <dbReference type="NCBI Taxonomy" id="50390"/>
    <lineage>
        <taxon>Eukaryota</taxon>
        <taxon>Metazoa</taxon>
        <taxon>Ecdysozoa</taxon>
        <taxon>Arthropoda</taxon>
        <taxon>Hexapoda</taxon>
        <taxon>Insecta</taxon>
        <taxon>Pterygota</taxon>
        <taxon>Neoptera</taxon>
        <taxon>Endopterygota</taxon>
        <taxon>Coleoptera</taxon>
        <taxon>Polyphaga</taxon>
        <taxon>Cucujiformia</taxon>
        <taxon>Chrysomeloidea</taxon>
        <taxon>Chrysomelidae</taxon>
        <taxon>Galerucinae</taxon>
        <taxon>Diabroticina</taxon>
        <taxon>Diabroticites</taxon>
        <taxon>Diabrotica</taxon>
    </lineage>
</organism>
<dbReference type="SUPFAM" id="SSF57535">
    <property type="entry name" value="Complement control module/SCR domain"/>
    <property type="match status" value="1"/>
</dbReference>
<proteinExistence type="predicted"/>
<dbReference type="InterPro" id="IPR001254">
    <property type="entry name" value="Trypsin_dom"/>
</dbReference>
<comment type="caution">
    <text evidence="2">Lacks conserved residue(s) required for the propagation of feature annotation.</text>
</comment>
<dbReference type="Pfam" id="PF00084">
    <property type="entry name" value="Sushi"/>
    <property type="match status" value="1"/>
</dbReference>
<dbReference type="GO" id="GO:0004252">
    <property type="term" value="F:serine-type endopeptidase activity"/>
    <property type="evidence" value="ECO:0007669"/>
    <property type="project" value="InterPro"/>
</dbReference>
<dbReference type="SUPFAM" id="SSF50494">
    <property type="entry name" value="Trypsin-like serine proteases"/>
    <property type="match status" value="1"/>
</dbReference>
<keyword evidence="1 2" id="KW-1015">Disulfide bond</keyword>
<protein>
    <submittedName>
        <fullName evidence="5">Modular serine protease-like</fullName>
    </submittedName>
</protein>
<sequence>MDVHCVLFCLLFIFKGFTSEQLESNNNYSTLRQRRQSSFKCTLPPQLQNGRWLITEADVKPGDQVEVNSILRLECHEGYQLQPNTPFLVCDTNWEGIKIPTCKKKCPPFYSTVTTQLLCKDKDENTVTCDKAIDGTYLTYECAAYYEIPPGGRNVLYCNNGIWDFPKPICQPKCGKKFNKETIALTWGGNDVKDFEYPWVIALYKNAGGRYRNVCGGTLISRRVVITAAHCVTDDYGNAIGRENFQVAAGKYYNAFGDQRDTKAQYRKVLIQSLELKYLFY</sequence>
<name>A0A6P7H517_DIAVI</name>
<dbReference type="Gene3D" id="2.10.70.10">
    <property type="entry name" value="Complement Module, domain 1"/>
    <property type="match status" value="2"/>
</dbReference>
<dbReference type="InterPro" id="IPR018114">
    <property type="entry name" value="TRYPSIN_HIS"/>
</dbReference>
<dbReference type="InParanoid" id="A0A6P7H517"/>
<gene>
    <name evidence="5" type="primary">LOC114344458</name>
</gene>
<dbReference type="CDD" id="cd00033">
    <property type="entry name" value="CCP"/>
    <property type="match status" value="1"/>
</dbReference>
<reference evidence="5" key="1">
    <citation type="submission" date="2025-08" db="UniProtKB">
        <authorList>
            <consortium name="RefSeq"/>
        </authorList>
    </citation>
    <scope>IDENTIFICATION</scope>
    <source>
        <tissue evidence="5">Whole insect</tissue>
    </source>
</reference>
<keyword evidence="3" id="KW-0732">Signal</keyword>
<dbReference type="InterPro" id="IPR043504">
    <property type="entry name" value="Peptidase_S1_PA_chymotrypsin"/>
</dbReference>
<evidence type="ECO:0000256" key="2">
    <source>
        <dbReference type="PROSITE-ProRule" id="PRU00302"/>
    </source>
</evidence>
<evidence type="ECO:0000256" key="3">
    <source>
        <dbReference type="SAM" id="SignalP"/>
    </source>
</evidence>
<dbReference type="PANTHER" id="PTHR24252">
    <property type="entry name" value="ACROSIN-RELATED"/>
    <property type="match status" value="1"/>
</dbReference>
<dbReference type="AlphaFoldDB" id="A0A6P7H517"/>
<feature type="signal peptide" evidence="3">
    <location>
        <begin position="1"/>
        <end position="19"/>
    </location>
</feature>
<dbReference type="Pfam" id="PF00089">
    <property type="entry name" value="Trypsin"/>
    <property type="match status" value="1"/>
</dbReference>
<dbReference type="InterPro" id="IPR035976">
    <property type="entry name" value="Sushi/SCR/CCP_sf"/>
</dbReference>
<dbReference type="PROSITE" id="PS00134">
    <property type="entry name" value="TRYPSIN_HIS"/>
    <property type="match status" value="1"/>
</dbReference>
<feature type="domain" description="Sushi" evidence="4">
    <location>
        <begin position="117"/>
        <end position="172"/>
    </location>
</feature>
<evidence type="ECO:0000259" key="4">
    <source>
        <dbReference type="PROSITE" id="PS50923"/>
    </source>
</evidence>
<evidence type="ECO:0000313" key="5">
    <source>
        <dbReference type="RefSeq" id="XP_028151090.1"/>
    </source>
</evidence>
<dbReference type="PROSITE" id="PS50923">
    <property type="entry name" value="SUSHI"/>
    <property type="match status" value="2"/>
</dbReference>
<feature type="domain" description="Sushi" evidence="4">
    <location>
        <begin position="39"/>
        <end position="104"/>
    </location>
</feature>
<dbReference type="InterPro" id="IPR009003">
    <property type="entry name" value="Peptidase_S1_PA"/>
</dbReference>
<dbReference type="GO" id="GO:0006508">
    <property type="term" value="P:proteolysis"/>
    <property type="evidence" value="ECO:0007669"/>
    <property type="project" value="InterPro"/>
</dbReference>
<accession>A0A6P7H517</accession>
<keyword evidence="2" id="KW-0768">Sushi</keyword>
<dbReference type="Gene3D" id="2.40.10.10">
    <property type="entry name" value="Trypsin-like serine proteases"/>
    <property type="match status" value="1"/>
</dbReference>
<evidence type="ECO:0000256" key="1">
    <source>
        <dbReference type="ARBA" id="ARBA00023157"/>
    </source>
</evidence>
<dbReference type="PANTHER" id="PTHR24252:SF7">
    <property type="entry name" value="HYALIN"/>
    <property type="match status" value="1"/>
</dbReference>